<dbReference type="PRINTS" id="PR01217">
    <property type="entry name" value="PRICHEXTENSN"/>
</dbReference>
<name>A0ABQ9TVV0_SAGOE</name>
<dbReference type="EMBL" id="JASSZA010000019">
    <property type="protein sequence ID" value="KAK2088925.1"/>
    <property type="molecule type" value="Genomic_DNA"/>
</dbReference>
<dbReference type="PANTHER" id="PTHR14709">
    <property type="entry name" value="GLUTAMINE AND SERINE-RICH PROTEIN 1-RELATED"/>
    <property type="match status" value="1"/>
</dbReference>
<dbReference type="PANTHER" id="PTHR14709:SF1">
    <property type="entry name" value="PROLINE-RICH PROTEIN 12"/>
    <property type="match status" value="1"/>
</dbReference>
<reference evidence="2 3" key="1">
    <citation type="submission" date="2023-05" db="EMBL/GenBank/DDBJ databases">
        <title>B98-5 Cell Line De Novo Hybrid Assembly: An Optical Mapping Approach.</title>
        <authorList>
            <person name="Kananen K."/>
            <person name="Auerbach J.A."/>
            <person name="Kautto E."/>
            <person name="Blachly J.S."/>
        </authorList>
    </citation>
    <scope>NUCLEOTIDE SEQUENCE [LARGE SCALE GENOMIC DNA]</scope>
    <source>
        <strain evidence="2">B95-8</strain>
        <tissue evidence="2">Cell line</tissue>
    </source>
</reference>
<accession>A0ABQ9TVV0</accession>
<feature type="compositionally biased region" description="Basic and acidic residues" evidence="1">
    <location>
        <begin position="103"/>
        <end position="115"/>
    </location>
</feature>
<gene>
    <name evidence="2" type="ORF">P7K49_034832</name>
</gene>
<proteinExistence type="predicted"/>
<evidence type="ECO:0000313" key="3">
    <source>
        <dbReference type="Proteomes" id="UP001266305"/>
    </source>
</evidence>
<protein>
    <submittedName>
        <fullName evidence="2">Uncharacterized protein</fullName>
    </submittedName>
</protein>
<evidence type="ECO:0000313" key="2">
    <source>
        <dbReference type="EMBL" id="KAK2088925.1"/>
    </source>
</evidence>
<evidence type="ECO:0000256" key="1">
    <source>
        <dbReference type="SAM" id="MobiDB-lite"/>
    </source>
</evidence>
<sequence>MPLSPAEPPLLEEKPPPTPPPVPTPQPQPQPPPPPPPPQPALPSPPPLVAPTPSSPPPLPPPPPPPPPAVPSPPPPLPPAVAPPAAPPEEPAAAPSPEDPELPDTRPLHLAKKQETAAVCGETDEEAGESGGEGIFRERDEFVIRAEDIPSLKVSPSLLQKPGLMGWVFRVFVECLLNGRLVLGPA</sequence>
<feature type="region of interest" description="Disordered" evidence="1">
    <location>
        <begin position="1"/>
        <end position="135"/>
    </location>
</feature>
<feature type="compositionally biased region" description="Pro residues" evidence="1">
    <location>
        <begin position="16"/>
        <end position="90"/>
    </location>
</feature>
<keyword evidence="3" id="KW-1185">Reference proteome</keyword>
<dbReference type="Proteomes" id="UP001266305">
    <property type="component" value="Unassembled WGS sequence"/>
</dbReference>
<organism evidence="2 3">
    <name type="scientific">Saguinus oedipus</name>
    <name type="common">Cotton-top tamarin</name>
    <name type="synonym">Oedipomidas oedipus</name>
    <dbReference type="NCBI Taxonomy" id="9490"/>
    <lineage>
        <taxon>Eukaryota</taxon>
        <taxon>Metazoa</taxon>
        <taxon>Chordata</taxon>
        <taxon>Craniata</taxon>
        <taxon>Vertebrata</taxon>
        <taxon>Euteleostomi</taxon>
        <taxon>Mammalia</taxon>
        <taxon>Eutheria</taxon>
        <taxon>Euarchontoglires</taxon>
        <taxon>Primates</taxon>
        <taxon>Haplorrhini</taxon>
        <taxon>Platyrrhini</taxon>
        <taxon>Cebidae</taxon>
        <taxon>Callitrichinae</taxon>
        <taxon>Saguinus</taxon>
    </lineage>
</organism>
<comment type="caution">
    <text evidence="2">The sequence shown here is derived from an EMBL/GenBank/DDBJ whole genome shotgun (WGS) entry which is preliminary data.</text>
</comment>
<dbReference type="InterPro" id="IPR052466">
    <property type="entry name" value="DNA_MethProtect_Complex"/>
</dbReference>